<feature type="region of interest" description="Disordered" evidence="1">
    <location>
        <begin position="36"/>
        <end position="188"/>
    </location>
</feature>
<feature type="compositionally biased region" description="Basic residues" evidence="1">
    <location>
        <begin position="7"/>
        <end position="19"/>
    </location>
</feature>
<evidence type="ECO:0000313" key="4">
    <source>
        <dbReference type="Proteomes" id="UP000441208"/>
    </source>
</evidence>
<dbReference type="EMBL" id="QXFZ01000607">
    <property type="protein sequence ID" value="KAE9110380.1"/>
    <property type="molecule type" value="Genomic_DNA"/>
</dbReference>
<evidence type="ECO:0000313" key="5">
    <source>
        <dbReference type="Proteomes" id="UP000460718"/>
    </source>
</evidence>
<proteinExistence type="predicted"/>
<accession>A0A6A3I009</accession>
<dbReference type="Proteomes" id="UP000460718">
    <property type="component" value="Unassembled WGS sequence"/>
</dbReference>
<protein>
    <submittedName>
        <fullName evidence="2">Uncharacterized protein</fullName>
    </submittedName>
</protein>
<feature type="compositionally biased region" description="Acidic residues" evidence="1">
    <location>
        <begin position="37"/>
        <end position="47"/>
    </location>
</feature>
<feature type="compositionally biased region" description="Polar residues" evidence="1">
    <location>
        <begin position="86"/>
        <end position="101"/>
    </location>
</feature>
<feature type="compositionally biased region" description="Basic and acidic residues" evidence="1">
    <location>
        <begin position="111"/>
        <end position="126"/>
    </location>
</feature>
<evidence type="ECO:0000313" key="3">
    <source>
        <dbReference type="EMBL" id="KAE9110380.1"/>
    </source>
</evidence>
<comment type="caution">
    <text evidence="2">The sequence shown here is derived from an EMBL/GenBank/DDBJ whole genome shotgun (WGS) entry which is preliminary data.</text>
</comment>
<name>A0A6A3I009_9STRA</name>
<dbReference type="EMBL" id="QXFW01002879">
    <property type="protein sequence ID" value="KAE8974672.1"/>
    <property type="molecule type" value="Genomic_DNA"/>
</dbReference>
<dbReference type="Proteomes" id="UP000441208">
    <property type="component" value="Unassembled WGS sequence"/>
</dbReference>
<sequence length="188" mass="19853">MPGAQGGHKKSHPKAKAKGPKFATFQRYRAIGRFAALDDDEEEEISDYECTSERDEAPYAYEQEEQKDAGAVVGPPKDSTRAETAEGNTTRCSTPGETSSPYGEGPSVPRRSADTARKAEEERESSPLEGGDEDMKSNEGSDASGYVGSSAPSCTQSPAPTPGSEFPYSLDSNFGEGGTAGDTEISLP</sequence>
<reference evidence="2 5" key="1">
    <citation type="submission" date="2018-09" db="EMBL/GenBank/DDBJ databases">
        <title>Genomic investigation of the strawberry pathogen Phytophthora fragariae indicates pathogenicity is determined by transcriptional variation in three key races.</title>
        <authorList>
            <person name="Adams T.M."/>
            <person name="Armitage A.D."/>
            <person name="Sobczyk M.K."/>
            <person name="Bates H.J."/>
            <person name="Dunwell J.M."/>
            <person name="Nellist C.F."/>
            <person name="Harrison R.J."/>
        </authorList>
    </citation>
    <scope>NUCLEOTIDE SEQUENCE [LARGE SCALE GENOMIC DNA]</scope>
    <source>
        <strain evidence="3 4">NOV-71</strain>
        <strain evidence="2 5">SCRP245</strain>
    </source>
</reference>
<evidence type="ECO:0000256" key="1">
    <source>
        <dbReference type="SAM" id="MobiDB-lite"/>
    </source>
</evidence>
<gene>
    <name evidence="3" type="ORF">PF007_g11882</name>
    <name evidence="2" type="ORF">PF011_g24775</name>
</gene>
<feature type="region of interest" description="Disordered" evidence="1">
    <location>
        <begin position="1"/>
        <end position="23"/>
    </location>
</feature>
<organism evidence="2 5">
    <name type="scientific">Phytophthora fragariae</name>
    <dbReference type="NCBI Taxonomy" id="53985"/>
    <lineage>
        <taxon>Eukaryota</taxon>
        <taxon>Sar</taxon>
        <taxon>Stramenopiles</taxon>
        <taxon>Oomycota</taxon>
        <taxon>Peronosporomycetes</taxon>
        <taxon>Peronosporales</taxon>
        <taxon>Peronosporaceae</taxon>
        <taxon>Phytophthora</taxon>
    </lineage>
</organism>
<dbReference type="AlphaFoldDB" id="A0A6A3I009"/>
<evidence type="ECO:0000313" key="2">
    <source>
        <dbReference type="EMBL" id="KAE8974672.1"/>
    </source>
</evidence>